<feature type="region of interest" description="Disordered" evidence="2">
    <location>
        <begin position="1"/>
        <end position="20"/>
    </location>
</feature>
<keyword evidence="1" id="KW-0175">Coiled coil</keyword>
<keyword evidence="4" id="KW-1185">Reference proteome</keyword>
<proteinExistence type="predicted"/>
<evidence type="ECO:0000313" key="4">
    <source>
        <dbReference type="Proteomes" id="UP000234585"/>
    </source>
</evidence>
<evidence type="ECO:0000313" key="3">
    <source>
        <dbReference type="EMBL" id="PLB36337.1"/>
    </source>
</evidence>
<feature type="compositionally biased region" description="Basic and acidic residues" evidence="2">
    <location>
        <begin position="746"/>
        <end position="757"/>
    </location>
</feature>
<feature type="compositionally biased region" description="Basic and acidic residues" evidence="2">
    <location>
        <begin position="563"/>
        <end position="584"/>
    </location>
</feature>
<dbReference type="GO" id="GO:0070941">
    <property type="term" value="P:eisosome assembly"/>
    <property type="evidence" value="ECO:0007669"/>
    <property type="project" value="TreeGrafter"/>
</dbReference>
<gene>
    <name evidence="3" type="ORF">BDW47DRAFT_108820</name>
</gene>
<dbReference type="RefSeq" id="XP_024670349.1">
    <property type="nucleotide sequence ID" value="XM_024813323.1"/>
</dbReference>
<dbReference type="OrthoDB" id="4070583at2759"/>
<sequence>MATVEQPPVQRIPRSRSARLADQAATAALYVTHPERRLSIREPAATADTEQLSIKATGSRPSFSHASAVAALTHARNRQLEKQAIPDVQAHRGSLDGTSEHGYKAALHAVREGRPSGSVDLGRGMSVTDQRVEAQRGPAQKGRAINAASGAFKSRNRADSAPSDAPRRVSFAEDSEAPGDIGHSIGVGKLDRVASNNARLYTASPPVAPEVEEQRKKSVVQAAAISMAQEMYQITGPTGEGGTGAPRKQSGPLQQAINLQETAQRIAAEKLAAMQDDNALYREYYAINKEEARSDIPTRRRRLSVDSDSTSGFDVDRSREIRFQMSSLRSRLDAVDEKRETDRSMLLEAARRNVDAKMRDMEMRVYAETGRAPPSMQREWEDAALMRARKDVLGGETESIYADKVDLGAKKYMDMADIEAVARSRLQPTLNEITDRAEGQRARELEKRLDEEERERYEAIYREREAELRAEEKEQKAYMKYNSKNMEEKSWPWRRKSRQDEQAAFASGAVSGYGGAEAKSESKFKSWFRGKRGSRSSVTAPDTSRETGPAQEPVSSAVGGENPIEKTTEEPAAGRENPVEKTTEEPAAPVRKASEGAESAQNASARQAAAVTEGPSATEETTETAETTEAPKESIEAPKESTESAADESRRAALRSHPVTADELTDMQTRRMSSVDEDQAQAMAQKAQQNTADHASDKPSSRLKSRLSRMLSGGSSGSGLDESVKGYNEDAQTDGQKGTPRYAHAVPDERELLRESATDQGLPAPAAGKNMTNGAGRESRFSEDL</sequence>
<dbReference type="Proteomes" id="UP000234585">
    <property type="component" value="Unassembled WGS sequence"/>
</dbReference>
<evidence type="ECO:0000256" key="1">
    <source>
        <dbReference type="SAM" id="Coils"/>
    </source>
</evidence>
<feature type="compositionally biased region" description="Low complexity" evidence="2">
    <location>
        <begin position="597"/>
        <end position="610"/>
    </location>
</feature>
<accession>A0A2I2F6S7</accession>
<evidence type="ECO:0008006" key="5">
    <source>
        <dbReference type="Google" id="ProtNLM"/>
    </source>
</evidence>
<dbReference type="GeneID" id="36520483"/>
<feature type="compositionally biased region" description="Basic and acidic residues" evidence="2">
    <location>
        <begin position="629"/>
        <end position="651"/>
    </location>
</feature>
<evidence type="ECO:0000256" key="2">
    <source>
        <dbReference type="SAM" id="MobiDB-lite"/>
    </source>
</evidence>
<protein>
    <recommendedName>
        <fullName evidence="5">Eisosome protein 1</fullName>
    </recommendedName>
</protein>
<dbReference type="InterPro" id="IPR024527">
    <property type="entry name" value="Eisosome1"/>
</dbReference>
<dbReference type="Pfam" id="PF12757">
    <property type="entry name" value="Eisosome1"/>
    <property type="match status" value="1"/>
</dbReference>
<feature type="region of interest" description="Disordered" evidence="2">
    <location>
        <begin position="480"/>
        <end position="785"/>
    </location>
</feature>
<dbReference type="PANTHER" id="PTHR28298:SF1">
    <property type="entry name" value="EISOSOME PROTEIN 1"/>
    <property type="match status" value="1"/>
</dbReference>
<reference evidence="3 4" key="1">
    <citation type="submission" date="2017-12" db="EMBL/GenBank/DDBJ databases">
        <authorList>
            <consortium name="DOE Joint Genome Institute"/>
            <person name="Haridas S."/>
            <person name="Kjaerbolling I."/>
            <person name="Vesth T.C."/>
            <person name="Frisvad J.C."/>
            <person name="Nybo J.L."/>
            <person name="Theobald S."/>
            <person name="Kuo A."/>
            <person name="Bowyer P."/>
            <person name="Matsuda Y."/>
            <person name="Mondo S."/>
            <person name="Lyhne E.K."/>
            <person name="Kogle M.E."/>
            <person name="Clum A."/>
            <person name="Lipzen A."/>
            <person name="Salamov A."/>
            <person name="Ngan C.Y."/>
            <person name="Daum C."/>
            <person name="Chiniquy J."/>
            <person name="Barry K."/>
            <person name="LaButti K."/>
            <person name="Simmons B.A."/>
            <person name="Magnuson J.K."/>
            <person name="Mortensen U.H."/>
            <person name="Larsen T.O."/>
            <person name="Grigoriev I.V."/>
            <person name="Baker S.E."/>
            <person name="Andersen M.R."/>
            <person name="Nordberg H.P."/>
            <person name="Cantor M.N."/>
            <person name="Hua S.X."/>
        </authorList>
    </citation>
    <scope>NUCLEOTIDE SEQUENCE [LARGE SCALE GENOMIC DNA]</scope>
    <source>
        <strain evidence="3 4">CBS 102.13</strain>
    </source>
</reference>
<dbReference type="EMBL" id="KZ559152">
    <property type="protein sequence ID" value="PLB36337.1"/>
    <property type="molecule type" value="Genomic_DNA"/>
</dbReference>
<dbReference type="STRING" id="41067.A0A2I2F6S7"/>
<organism evidence="3 4">
    <name type="scientific">Aspergillus candidus</name>
    <dbReference type="NCBI Taxonomy" id="41067"/>
    <lineage>
        <taxon>Eukaryota</taxon>
        <taxon>Fungi</taxon>
        <taxon>Dikarya</taxon>
        <taxon>Ascomycota</taxon>
        <taxon>Pezizomycotina</taxon>
        <taxon>Eurotiomycetes</taxon>
        <taxon>Eurotiomycetidae</taxon>
        <taxon>Eurotiales</taxon>
        <taxon>Aspergillaceae</taxon>
        <taxon>Aspergillus</taxon>
        <taxon>Aspergillus subgen. Circumdati</taxon>
    </lineage>
</organism>
<feature type="region of interest" description="Disordered" evidence="2">
    <location>
        <begin position="148"/>
        <end position="183"/>
    </location>
</feature>
<dbReference type="AlphaFoldDB" id="A0A2I2F6S7"/>
<feature type="compositionally biased region" description="Low complexity" evidence="2">
    <location>
        <begin position="680"/>
        <end position="692"/>
    </location>
</feature>
<name>A0A2I2F6S7_ASPCN</name>
<dbReference type="PANTHER" id="PTHR28298">
    <property type="entry name" value="EISOSOME PROTEIN 1"/>
    <property type="match status" value="1"/>
</dbReference>
<feature type="coiled-coil region" evidence="1">
    <location>
        <begin position="435"/>
        <end position="474"/>
    </location>
</feature>